<feature type="region of interest" description="Disordered" evidence="1">
    <location>
        <begin position="391"/>
        <end position="418"/>
    </location>
</feature>
<organism evidence="2 3">
    <name type="scientific">Cylicocyclus nassatus</name>
    <name type="common">Nematode worm</name>
    <dbReference type="NCBI Taxonomy" id="53992"/>
    <lineage>
        <taxon>Eukaryota</taxon>
        <taxon>Metazoa</taxon>
        <taxon>Ecdysozoa</taxon>
        <taxon>Nematoda</taxon>
        <taxon>Chromadorea</taxon>
        <taxon>Rhabditida</taxon>
        <taxon>Rhabditina</taxon>
        <taxon>Rhabditomorpha</taxon>
        <taxon>Strongyloidea</taxon>
        <taxon>Strongylidae</taxon>
        <taxon>Cylicocyclus</taxon>
    </lineage>
</organism>
<reference evidence="2" key="1">
    <citation type="submission" date="2023-07" db="EMBL/GenBank/DDBJ databases">
        <authorList>
            <consortium name="CYATHOMIX"/>
        </authorList>
    </citation>
    <scope>NUCLEOTIDE SEQUENCE</scope>
    <source>
        <strain evidence="2">N/A</strain>
    </source>
</reference>
<feature type="compositionally biased region" description="Pro residues" evidence="1">
    <location>
        <begin position="1481"/>
        <end position="1491"/>
    </location>
</feature>
<gene>
    <name evidence="2" type="ORF">CYNAS_LOCUS12723</name>
</gene>
<accession>A0AA36M7R6</accession>
<feature type="compositionally biased region" description="Polar residues" evidence="1">
    <location>
        <begin position="1562"/>
        <end position="1572"/>
    </location>
</feature>
<keyword evidence="3" id="KW-1185">Reference proteome</keyword>
<feature type="compositionally biased region" description="Polar residues" evidence="1">
    <location>
        <begin position="1019"/>
        <end position="1029"/>
    </location>
</feature>
<proteinExistence type="predicted"/>
<feature type="non-terminal residue" evidence="2">
    <location>
        <position position="1"/>
    </location>
</feature>
<dbReference type="InterPro" id="IPR014131">
    <property type="entry name" value="Chlamydia_phage_Vp3"/>
</dbReference>
<dbReference type="Pfam" id="PF09675">
    <property type="entry name" value="Chlamy_scaf"/>
    <property type="match status" value="3"/>
</dbReference>
<evidence type="ECO:0000313" key="2">
    <source>
        <dbReference type="EMBL" id="CAJ0600740.1"/>
    </source>
</evidence>
<dbReference type="Proteomes" id="UP001176961">
    <property type="component" value="Unassembled WGS sequence"/>
</dbReference>
<feature type="region of interest" description="Disordered" evidence="1">
    <location>
        <begin position="1016"/>
        <end position="1042"/>
    </location>
</feature>
<feature type="region of interest" description="Disordered" evidence="1">
    <location>
        <begin position="473"/>
        <end position="499"/>
    </location>
</feature>
<dbReference type="EMBL" id="CATQJL010000275">
    <property type="protein sequence ID" value="CAJ0600740.1"/>
    <property type="molecule type" value="Genomic_DNA"/>
</dbReference>
<evidence type="ECO:0000313" key="3">
    <source>
        <dbReference type="Proteomes" id="UP001176961"/>
    </source>
</evidence>
<feature type="region of interest" description="Disordered" evidence="1">
    <location>
        <begin position="1477"/>
        <end position="1504"/>
    </location>
</feature>
<feature type="compositionally biased region" description="Polar residues" evidence="1">
    <location>
        <begin position="476"/>
        <end position="486"/>
    </location>
</feature>
<sequence length="1842" mass="201024">MIRIVDPDTGELKYRLEKWQGLFVDSNDSDQFRIPCEIWSNGNICLSDVSWSTCAYTARYVTKKVSADYDGKDFNPNKLGIQPEFALMSRRPGIAGFYHLEHPDYYRSMSVFVDNGKDVPGSDGIKRVRIPHYVFDHLSDSDPALFQRLKEERRKFGSDKDLLELSDTDLDLIWYNNLKQLRAPVKQHKDKKVFTRTASSVKSVNLGTTAYRGGSAVSDPAFFVSNPGDRFAPVYSSAVRADGTISVVQSDSIDLQAKYNSLRSTTDMSYILARLKLGDQSVLNVKHGTFGDFSAMPTNMAEYLQLAIDGEMVFNRLPKDTRAKFDFDLNKWLSSIGTDSWIESMSAFLPGLEKSFGGYLVESEEAANARDPVLGTQSGIFGSDPDYLLYGEHTPAPPLTPPPTPGGGGGYSPPARPSSPKFTYLNADLAKAYKMNKNVAYQEALANTAHQREMADLKAAGLNPVLTASGGAGASANVTPVESSQTSGSSGGRGSRKEANSGAGLISAIMSIGTGLAVGIGTGNPLAGISAGGDLIPCYHPHKMIRIVDPDTGELKYRLEKWQGLFVDSNDSDQFRIPCEIWSNGNICLSDVSWSTCAYTARYVTKKVSADYDGKDFNPNKLGIQPEFALMSRRPGIAGFYHLEHPDYYRSMSVFVDNGKDVPGSDGIKRVRIPHYVFDHLSDSDPALFQRLKEERRKFGSDKDLLELSDTDLDLIWYNNLKQLRAPVKQHKDKKVFTRTASSVKSVNLGTTAYRGGSAVSDPAFFVSNPGDRFAPVYSSAVRADGTISVVQSDSIDLQAKYNSLRSTTDMSYILARLKLGDQSVLNVKHGTFGDFSAMPTNMAEYLQLAIDGEMVFNRLPKDTRAKFDFDFNKWLSSIGTDSWIESMSAFLPGLEKSFGGYLVESEEAANARDPVLGTQSGIFGSDPDYLLYGEHTPAPPLTPPPTPGGGGGYSPPARPSSPKFTYLNADLAKAYKMNKNVAYQEALANTAHQREMADLKAAGLNPVLTASGGAGASANVTPVESSQTSGSSGGRGSRKEANSGAGLISAIMSIGTGLAVGIGTGNPLAGISAGGDLIPCYHPHKMIRIVDPDTGELKYRLEKWQGLFVDSNDSDQFRIPCEIWSNGNICLSDVSWSTCAYTARYVTKKVSADYDGKDFNPNKLGIQPEFALMSRRPGIAGFYHLEHPDYYRSMSVFVDNGKDVPGSDGIKRVRIPHYVFDHLSDSDPALFQRLKEERRKFGSDKDLLELSDTDLDLIWYNNLKQLRAPVKQHKDKKVFTRTASSVKSVNLGTTAYRGGSAVSDPAFFVSNPGDRFAPVYSSAVRADGTISVVQSDSIDLQAKYNSLRSTTDMSYILARLKLGDQSVLNVKHGTFGDFSAMPTNMAEYLQLAIDGEMVFNRLPKDTRAKFDFDLNKWLSSIGTDSWIESMSAFLPGLEKSFGGYLVESEEAANARDPVLGTQSGIFGSDPDYLLYGEHTPAPPLTPPPTPGGGGGYSPPARPSSPKFTYLNADLAKAYKMNKNVAYQEALANTAHQREMADLKAAGLNPVLTASGGAGASANVTPVESSQTSGSSGGRGSRKEANSGAGLISAIMSIGTGLAVGIGTGNPLAGISAGGDLIPCYHPHKMIRIVDPDTGELKYRLEKWQGLFVDSNDSDQFRIPCEIWSNGNICLSDVSWSTCAYTARYVTKKVSADYDGKDFNPNKLGIQPEFALMSRRPGIAGFYHLEHPDYYRSMSVFVDNGKDVPGSDGIKRVRIPHYVFDHLSDSDPALFQRLKEERRKFGSDKDLLELSDTDLDLIWYNNLKQLRAPVKQHKDKKVFTRTASSVKSVNLGTTAYRG</sequence>
<comment type="caution">
    <text evidence="2">The sequence shown here is derived from an EMBL/GenBank/DDBJ whole genome shotgun (WGS) entry which is preliminary data.</text>
</comment>
<feature type="region of interest" description="Disordered" evidence="1">
    <location>
        <begin position="934"/>
        <end position="961"/>
    </location>
</feature>
<protein>
    <submittedName>
        <fullName evidence="2">Uncharacterized protein</fullName>
    </submittedName>
</protein>
<name>A0AA36M7R6_CYLNA</name>
<feature type="compositionally biased region" description="Pro residues" evidence="1">
    <location>
        <begin position="938"/>
        <end position="948"/>
    </location>
</feature>
<evidence type="ECO:0000256" key="1">
    <source>
        <dbReference type="SAM" id="MobiDB-lite"/>
    </source>
</evidence>
<feature type="compositionally biased region" description="Pro residues" evidence="1">
    <location>
        <begin position="395"/>
        <end position="405"/>
    </location>
</feature>
<feature type="region of interest" description="Disordered" evidence="1">
    <location>
        <begin position="1559"/>
        <end position="1585"/>
    </location>
</feature>